<dbReference type="RefSeq" id="WP_108129394.1">
    <property type="nucleotide sequence ID" value="NZ_QBKP01000008.1"/>
</dbReference>
<evidence type="ECO:0000313" key="2">
    <source>
        <dbReference type="Proteomes" id="UP000244224"/>
    </source>
</evidence>
<accession>A0A2T6AZB7</accession>
<protein>
    <recommendedName>
        <fullName evidence="3">YdaS antitoxin of YdaST toxin-antitoxin system</fullName>
    </recommendedName>
</protein>
<comment type="caution">
    <text evidence="1">The sequence shown here is derived from an EMBL/GenBank/DDBJ whole genome shotgun (WGS) entry which is preliminary data.</text>
</comment>
<organism evidence="1 2">
    <name type="scientific">Gemmobacter caeni</name>
    <dbReference type="NCBI Taxonomy" id="589035"/>
    <lineage>
        <taxon>Bacteria</taxon>
        <taxon>Pseudomonadati</taxon>
        <taxon>Pseudomonadota</taxon>
        <taxon>Alphaproteobacteria</taxon>
        <taxon>Rhodobacterales</taxon>
        <taxon>Paracoccaceae</taxon>
        <taxon>Gemmobacter</taxon>
    </lineage>
</organism>
<evidence type="ECO:0000313" key="1">
    <source>
        <dbReference type="EMBL" id="PTX49138.1"/>
    </source>
</evidence>
<name>A0A2T6AZB7_9RHOB</name>
<dbReference type="EMBL" id="QBKP01000008">
    <property type="protein sequence ID" value="PTX49138.1"/>
    <property type="molecule type" value="Genomic_DNA"/>
</dbReference>
<evidence type="ECO:0008006" key="3">
    <source>
        <dbReference type="Google" id="ProtNLM"/>
    </source>
</evidence>
<dbReference type="Proteomes" id="UP000244224">
    <property type="component" value="Unassembled WGS sequence"/>
</dbReference>
<sequence length="81" mass="8886">MEQKQALITLADTLAKHQGVTHFAISMRALGKGDFFKKLKGGGDCRTATAARVLAWLDQYWPIDLAWPADISRPSKSKDAA</sequence>
<reference evidence="1 2" key="1">
    <citation type="submission" date="2018-04" db="EMBL/GenBank/DDBJ databases">
        <title>Genomic Encyclopedia of Archaeal and Bacterial Type Strains, Phase II (KMG-II): from individual species to whole genera.</title>
        <authorList>
            <person name="Goeker M."/>
        </authorList>
    </citation>
    <scope>NUCLEOTIDE SEQUENCE [LARGE SCALE GENOMIC DNA]</scope>
    <source>
        <strain evidence="1 2">DSM 21823</strain>
    </source>
</reference>
<dbReference type="AlphaFoldDB" id="A0A2T6AZB7"/>
<proteinExistence type="predicted"/>
<dbReference type="OrthoDB" id="7874425at2"/>
<gene>
    <name evidence="1" type="ORF">C8N34_108249</name>
</gene>
<keyword evidence="2" id="KW-1185">Reference proteome</keyword>